<dbReference type="PROSITE" id="PS00092">
    <property type="entry name" value="N6_MTASE"/>
    <property type="match status" value="1"/>
</dbReference>
<dbReference type="Pfam" id="PF05175">
    <property type="entry name" value="MTS"/>
    <property type="match status" value="1"/>
</dbReference>
<dbReference type="GO" id="GO:0008168">
    <property type="term" value="F:methyltransferase activity"/>
    <property type="evidence" value="ECO:0007669"/>
    <property type="project" value="UniProtKB-KW"/>
</dbReference>
<gene>
    <name evidence="2" type="ORF">G5V58_04230</name>
</gene>
<keyword evidence="2" id="KW-0808">Transferase</keyword>
<dbReference type="SUPFAM" id="SSF53335">
    <property type="entry name" value="S-adenosyl-L-methionine-dependent methyltransferases"/>
    <property type="match status" value="1"/>
</dbReference>
<keyword evidence="2" id="KW-0489">Methyltransferase</keyword>
<reference evidence="2 3" key="1">
    <citation type="submission" date="2020-02" db="EMBL/GenBank/DDBJ databases">
        <title>Full genome sequence of Nocardioides sp. R-3366.</title>
        <authorList>
            <person name="Im W.-T."/>
        </authorList>
    </citation>
    <scope>NUCLEOTIDE SEQUENCE [LARGE SCALE GENOMIC DNA]</scope>
    <source>
        <strain evidence="2 3">R-3366</strain>
    </source>
</reference>
<dbReference type="AlphaFoldDB" id="A0A6G6WA28"/>
<dbReference type="InterPro" id="IPR002052">
    <property type="entry name" value="DNA_methylase_N6_adenine_CS"/>
</dbReference>
<name>A0A6G6WA28_9ACTN</name>
<dbReference type="GO" id="GO:0032259">
    <property type="term" value="P:methylation"/>
    <property type="evidence" value="ECO:0007669"/>
    <property type="project" value="UniProtKB-KW"/>
</dbReference>
<accession>A0A6G6WA28</accession>
<dbReference type="Proteomes" id="UP000502996">
    <property type="component" value="Chromosome"/>
</dbReference>
<dbReference type="InterPro" id="IPR007848">
    <property type="entry name" value="Small_mtfrase_dom"/>
</dbReference>
<evidence type="ECO:0000313" key="2">
    <source>
        <dbReference type="EMBL" id="QIG42082.1"/>
    </source>
</evidence>
<dbReference type="PANTHER" id="PTHR18895">
    <property type="entry name" value="HEMK METHYLTRANSFERASE"/>
    <property type="match status" value="1"/>
</dbReference>
<dbReference type="GO" id="GO:0003676">
    <property type="term" value="F:nucleic acid binding"/>
    <property type="evidence" value="ECO:0007669"/>
    <property type="project" value="InterPro"/>
</dbReference>
<dbReference type="InterPro" id="IPR029063">
    <property type="entry name" value="SAM-dependent_MTases_sf"/>
</dbReference>
<organism evidence="2 3">
    <name type="scientific">Nocardioides anomalus</name>
    <dbReference type="NCBI Taxonomy" id="2712223"/>
    <lineage>
        <taxon>Bacteria</taxon>
        <taxon>Bacillati</taxon>
        <taxon>Actinomycetota</taxon>
        <taxon>Actinomycetes</taxon>
        <taxon>Propionibacteriales</taxon>
        <taxon>Nocardioidaceae</taxon>
        <taxon>Nocardioides</taxon>
    </lineage>
</organism>
<dbReference type="RefSeq" id="WP_165229041.1">
    <property type="nucleotide sequence ID" value="NZ_CP049257.1"/>
</dbReference>
<evidence type="ECO:0000259" key="1">
    <source>
        <dbReference type="Pfam" id="PF05175"/>
    </source>
</evidence>
<feature type="domain" description="Methyltransferase small" evidence="1">
    <location>
        <begin position="47"/>
        <end position="125"/>
    </location>
</feature>
<protein>
    <submittedName>
        <fullName evidence="2">Methyltransferase</fullName>
    </submittedName>
</protein>
<keyword evidence="3" id="KW-1185">Reference proteome</keyword>
<dbReference type="PANTHER" id="PTHR18895:SF74">
    <property type="entry name" value="MTRF1L RELEASE FACTOR GLUTAMINE METHYLTRANSFERASE"/>
    <property type="match status" value="1"/>
</dbReference>
<evidence type="ECO:0000313" key="3">
    <source>
        <dbReference type="Proteomes" id="UP000502996"/>
    </source>
</evidence>
<dbReference type="InterPro" id="IPR050320">
    <property type="entry name" value="N5-glutamine_MTase"/>
</dbReference>
<sequence>MTTLESAPLTVDFGGLRIEYDERVLTPRPWTAAQSRWAADLIRLAPPGTVLELCSGAGQIGLLATTLAPRTLVCVDASPVACSYLRRNAAHARQRVDVREGLMDEVLQPDEEFAVIIADPPWVRREGVAEFPEDPVTAIDGGDDGLDLVRSCLDVVADHLVVAGSALLQVGPDQADDVRRLVATHHHLAVVEVRTFERGALVQIDRLEDLVA</sequence>
<dbReference type="Gene3D" id="3.40.50.150">
    <property type="entry name" value="Vaccinia Virus protein VP39"/>
    <property type="match status" value="1"/>
</dbReference>
<dbReference type="EMBL" id="CP049257">
    <property type="protein sequence ID" value="QIG42082.1"/>
    <property type="molecule type" value="Genomic_DNA"/>
</dbReference>
<dbReference type="CDD" id="cd02440">
    <property type="entry name" value="AdoMet_MTases"/>
    <property type="match status" value="1"/>
</dbReference>
<dbReference type="KEGG" id="nano:G5V58_04230"/>
<proteinExistence type="predicted"/>